<dbReference type="InterPro" id="IPR050072">
    <property type="entry name" value="Peptidase_M20A"/>
</dbReference>
<dbReference type="PANTHER" id="PTHR43808">
    <property type="entry name" value="ACETYLORNITHINE DEACETYLASE"/>
    <property type="match status" value="1"/>
</dbReference>
<dbReference type="SUPFAM" id="SSF55031">
    <property type="entry name" value="Bacterial exopeptidase dimerisation domain"/>
    <property type="match status" value="1"/>
</dbReference>
<evidence type="ECO:0000313" key="11">
    <source>
        <dbReference type="EMBL" id="SCZ60578.1"/>
    </source>
</evidence>
<proteinExistence type="inferred from homology"/>
<dbReference type="Gene3D" id="3.30.70.360">
    <property type="match status" value="1"/>
</dbReference>
<accession>A0A1G5QG32</accession>
<dbReference type="InterPro" id="IPR001261">
    <property type="entry name" value="ArgE/DapE_CS"/>
</dbReference>
<dbReference type="AlphaFoldDB" id="A0A1G5QG32"/>
<evidence type="ECO:0000313" key="12">
    <source>
        <dbReference type="Proteomes" id="UP000198767"/>
    </source>
</evidence>
<comment type="similarity">
    <text evidence="2">Belongs to the peptidase M20A family. ArgE subfamily.</text>
</comment>
<keyword evidence="6" id="KW-0479">Metal-binding</keyword>
<reference evidence="11 12" key="1">
    <citation type="submission" date="2016-10" db="EMBL/GenBank/DDBJ databases">
        <authorList>
            <person name="de Groot N.N."/>
        </authorList>
    </citation>
    <scope>NUCLEOTIDE SEQUENCE [LARGE SCALE GENOMIC DNA]</scope>
    <source>
        <strain evidence="11 12">U95</strain>
    </source>
</reference>
<keyword evidence="7" id="KW-0378">Hydrolase</keyword>
<feature type="domain" description="Peptidase M20 dimerisation" evidence="10">
    <location>
        <begin position="178"/>
        <end position="289"/>
    </location>
</feature>
<dbReference type="PANTHER" id="PTHR43808:SF31">
    <property type="entry name" value="N-ACETYL-L-CITRULLINE DEACETYLASE"/>
    <property type="match status" value="1"/>
</dbReference>
<evidence type="ECO:0000256" key="4">
    <source>
        <dbReference type="ARBA" id="ARBA00022571"/>
    </source>
</evidence>
<dbReference type="Proteomes" id="UP000198767">
    <property type="component" value="Unassembled WGS sequence"/>
</dbReference>
<dbReference type="CDD" id="cd03894">
    <property type="entry name" value="M20_ArgE"/>
    <property type="match status" value="1"/>
</dbReference>
<dbReference type="Pfam" id="PF07687">
    <property type="entry name" value="M20_dimer"/>
    <property type="match status" value="1"/>
</dbReference>
<evidence type="ECO:0000256" key="2">
    <source>
        <dbReference type="ARBA" id="ARBA00005691"/>
    </source>
</evidence>
<evidence type="ECO:0000256" key="6">
    <source>
        <dbReference type="ARBA" id="ARBA00022723"/>
    </source>
</evidence>
<dbReference type="Gene3D" id="3.40.630.10">
    <property type="entry name" value="Zn peptidases"/>
    <property type="match status" value="1"/>
</dbReference>
<evidence type="ECO:0000256" key="7">
    <source>
        <dbReference type="ARBA" id="ARBA00022801"/>
    </source>
</evidence>
<dbReference type="STRING" id="1156985.SAMN04488118_104113"/>
<evidence type="ECO:0000256" key="9">
    <source>
        <dbReference type="ARBA" id="ARBA00023285"/>
    </source>
</evidence>
<dbReference type="RefSeq" id="WP_232716392.1">
    <property type="nucleotide sequence ID" value="NZ_FMWG01000004.1"/>
</dbReference>
<dbReference type="InterPro" id="IPR036264">
    <property type="entry name" value="Bact_exopeptidase_dim_dom"/>
</dbReference>
<organism evidence="11 12">
    <name type="scientific">Epibacterium ulvae</name>
    <dbReference type="NCBI Taxonomy" id="1156985"/>
    <lineage>
        <taxon>Bacteria</taxon>
        <taxon>Pseudomonadati</taxon>
        <taxon>Pseudomonadota</taxon>
        <taxon>Alphaproteobacteria</taxon>
        <taxon>Rhodobacterales</taxon>
        <taxon>Roseobacteraceae</taxon>
        <taxon>Epibacterium</taxon>
    </lineage>
</organism>
<dbReference type="GO" id="GO:0046872">
    <property type="term" value="F:metal ion binding"/>
    <property type="evidence" value="ECO:0007669"/>
    <property type="project" value="UniProtKB-KW"/>
</dbReference>
<dbReference type="GO" id="GO:0006526">
    <property type="term" value="P:L-arginine biosynthetic process"/>
    <property type="evidence" value="ECO:0007669"/>
    <property type="project" value="UniProtKB-KW"/>
</dbReference>
<evidence type="ECO:0000256" key="8">
    <source>
        <dbReference type="ARBA" id="ARBA00022833"/>
    </source>
</evidence>
<keyword evidence="3" id="KW-0963">Cytoplasm</keyword>
<dbReference type="InterPro" id="IPR002933">
    <property type="entry name" value="Peptidase_M20"/>
</dbReference>
<dbReference type="InterPro" id="IPR010169">
    <property type="entry name" value="AcOrn-deacetyl"/>
</dbReference>
<keyword evidence="12" id="KW-1185">Reference proteome</keyword>
<dbReference type="NCBIfam" id="NF005710">
    <property type="entry name" value="PRK07522.1"/>
    <property type="match status" value="1"/>
</dbReference>
<keyword evidence="9" id="KW-0170">Cobalt</keyword>
<evidence type="ECO:0000256" key="1">
    <source>
        <dbReference type="ARBA" id="ARBA00001947"/>
    </source>
</evidence>
<evidence type="ECO:0000256" key="5">
    <source>
        <dbReference type="ARBA" id="ARBA00022605"/>
    </source>
</evidence>
<evidence type="ECO:0000259" key="10">
    <source>
        <dbReference type="Pfam" id="PF07687"/>
    </source>
</evidence>
<protein>
    <submittedName>
        <fullName evidence="11">Acetylornithine deacetylase</fullName>
    </submittedName>
</protein>
<dbReference type="SUPFAM" id="SSF53187">
    <property type="entry name" value="Zn-dependent exopeptidases"/>
    <property type="match status" value="1"/>
</dbReference>
<evidence type="ECO:0000256" key="3">
    <source>
        <dbReference type="ARBA" id="ARBA00022490"/>
    </source>
</evidence>
<dbReference type="InterPro" id="IPR011650">
    <property type="entry name" value="Peptidase_M20_dimer"/>
</dbReference>
<dbReference type="PROSITE" id="PS00759">
    <property type="entry name" value="ARGE_DAPE_CPG2_2"/>
    <property type="match status" value="1"/>
</dbReference>
<sequence length="396" mass="42537">MQMQAEIYSQAQIILDRLIAFPTVSDDSNTALVDYVDAYLRSYGVAPVRVPHGSAPKDALYAHIGPVIEGAVVLSGHSDVVPVAGQNWDSDPFQLTEREGKLFGRGTCDMKGFVALALATVPHAVKADLKRPLQIALSFDEEVGMTGAPVMLDHMEKHGVPRGGAVIVGEPTSMDLVTAHNGGFGYRVHVHGYEVHSSIMHKGVSAVMMAARLIEWANQVNEKAAARPPEGINKTFDPHYSTVHVGVISGGTALNITAKDCEFITDFRIVPGDDYTVLMKAFEAEVARLDAAMKAVRPEAGISLDLDFHVPGFMGEPDNAAVALARRLSSSQTGRVVSFLTEAGLFQQRGYPTVVCGPGDIAQAHQPNEFITLEQVSKGADFMTRLVEDLCADAQS</sequence>
<keyword evidence="8" id="KW-0862">Zinc</keyword>
<gene>
    <name evidence="11" type="ORF">SAMN04488118_104113</name>
</gene>
<dbReference type="Pfam" id="PF01546">
    <property type="entry name" value="Peptidase_M20"/>
    <property type="match status" value="1"/>
</dbReference>
<comment type="cofactor">
    <cofactor evidence="1">
        <name>Zn(2+)</name>
        <dbReference type="ChEBI" id="CHEBI:29105"/>
    </cofactor>
</comment>
<keyword evidence="4" id="KW-0055">Arginine biosynthesis</keyword>
<dbReference type="NCBIfam" id="TIGR01892">
    <property type="entry name" value="AcOrn-deacetyl"/>
    <property type="match status" value="1"/>
</dbReference>
<dbReference type="GO" id="GO:0008777">
    <property type="term" value="F:acetylornithine deacetylase activity"/>
    <property type="evidence" value="ECO:0007669"/>
    <property type="project" value="TreeGrafter"/>
</dbReference>
<dbReference type="EMBL" id="FMWG01000004">
    <property type="protein sequence ID" value="SCZ60578.1"/>
    <property type="molecule type" value="Genomic_DNA"/>
</dbReference>
<keyword evidence="5" id="KW-0028">Amino-acid biosynthesis</keyword>
<name>A0A1G5QG32_9RHOB</name>